<evidence type="ECO:0000256" key="2">
    <source>
        <dbReference type="SAM" id="MobiDB-lite"/>
    </source>
</evidence>
<keyword evidence="3" id="KW-1133">Transmembrane helix</keyword>
<feature type="region of interest" description="Disordered" evidence="2">
    <location>
        <begin position="1941"/>
        <end position="1966"/>
    </location>
</feature>
<sequence length="4047" mass="453393">MAENLTKKEKKLMKATKKRAIILSLLAFGGLSIGSLSFLPFLLKSWNTLQYNIVDFKHINRDNIGYELEFALSDLDSYKLNYQDLNVDFTADEQGNDVIASHKAVYDEFSRTWRLSSNYNGLSFGKRYYLKVYLDDKKQKRFSAKKVIAFGQNVSNFVDTPPAVSTINFQTKTPSSASVSLKFADEAANLEGKKVALEYYFILKNQSGNTDPLSSSQEIHTSYVDSATVKNGVAEFSLENLHPGMDYKISAIRYVDSSETSSEIPLVPMQKIALAPQINYEQDAQKEKLFEATTDKYNYRADSLIDQNLTFDSKRLTVNFSTLDTSPNLENKPIKLNYTNIQTGQKFSVSSVFAANLASFDLKNLAPGSSYQIESFELESSKVEFGKTFIKNFYTPSAIVDSKIATGATFAKIDLSVASVDNLEGTRAHLYLDDNSILPVSGVFKKTDRVNSYQISFEPKGLTNKTKYSLDRVVFGGLNPNSVFAKNKDAYDYLSLAWDNSLESGSSSRNFITSISDLKTFIKLEPKILASKVEYTFGFGLDSSFLNDKELYLYYHKKDEPQKLYKSKASFPQSSEIKFELENFESSTTYKLDKIVISDYPEVAVAINFDQNKNTQQNLPLDEFFVKYYVSDISFENINQTSARANVTILGDFKNISKTNLDLNAKITFGQPGFANLTKTLNLNLSNLSTLSVSAQNPAQNTHYTLADDKLIVHFDLENLDPKTEYQVADVEILGKTDFFSSEGVLDLNARFTTSFQKVKIIGANFESISLTSAKALIYFDPNFNRYLNGKKFNAIFKSEDNQEVKSLPLDSSATPDYSVLANNLLSVKLDNLSPGKKYTFFKLEPAPNQDEVFDNLEYKFIDLNQQETDNLPYFYTISDIASISAQPTQDSAKLTVNFTTKDPDFRKRANSSLKKAVIFLKNNATGTMASAQADEIKFEDGINKVEFDVENLDKLSHYTVSEILVDAQKIEFAQPLKEESAEQRNFATVATTAKVIKVVQTQQTHNKIAIELSFDPVSDTFLSGDSIKVVLQNSRDKKTVEASATVDSNLVLKLNFDSVEAGSEYSILSITNETKNKNIQTSVGFLFQKSVDNYSPDLEKTSIATQKFYSSPELKSFNVTSNKDESVKVKLVFADAQKLLLQQVASQQKQLTLLLKNTQTGAIVAASAQASEKNSQIEAEFTFSNLDRAAKYELVSVNDYSRPDHLIFKDEKNFTEDNSKSFVVNVDSIEIRNLVYSDIKQNSVKAEIYFDPIRDAYLADKQIEVEIKQDSDPVAQLVTVDALAQNSTTKKTVQITRLSDGRLRAEVVFEGLKEGTDFKIATLSLASKQDVKTNAENAQNGPKFKIVNDFLETTDQKVAAEISAESKQKTLKFATDVVVSRIEFNPTDSRQTIDKQQSAKIKVEFSNSNNEILKLKKDQVATLTLINKQTGKLVLASAKIKAEESVAGQNPKTSASVEFEFNNNLEKLTKYEVSSIQVVRPNGIYSIPFSTNLDNQPKTFVTQLTTVSVKNISYVDISKTSVELTVFFDSVNDDILNDQFEAELEYVLKTNENEIKKSSKVTISNNQAVFLIENLDEASTYEVKDLKLSKKALVRSTRSIRTRRSAPSLDATAQNINVNFDTASVDSSKKLFSTKSLISEIKIDKTLLENKLNQLSQQNQVPNQPDQGLGQLTLDDTNLTDTSAGIELSIKDPKQFFKDYNSNGTKSLNSSHDIKLLVRSTRTGAIAEVGASIEYDENSSTAKAKFLLENLEKYTIYQIIDIYVNGIAVGFINTLTEDQKKFHTTARDVVPEYIAQTEFKRHGAVVRMVFDINKNWFLINNKVRLTFKKFLNADQDDPDLSAEAVVDKNGLAVFEINKDNFASKVPAGSRFEISKLEFVPEVDSNQEIVKYFPLNSITSSNSTKVHAASVGLAPLSRTRRSLASVFDDSSSSKVTTFQDATASLNTASPSPTSPTGDSDSESNSALEGTNFANVKISTTPLQNPDSNQSIGSPSLALRATFDTASFITRVQKINLAETNAKIKITLNSTLLLDVASPTIKLKYIDITDGQEHIADLAGNPTQNQTTSEYTFSANDLKTLNYYQIVSVIYQDDQGIQQSLAFDDQLVKYEDKLFRTTPNSFSVTKIDSSFNSTNKTANVKITLDDKTAQYLENYTAKISYQRIDKVDNSVPVSTVEGIINSDGTISVVLQDNYENSAQSQKTITLPEAATSISVDSDTNTVSSKLSNIETSITSSSKNIDQNKLFETYNYKITKVELVRKPASTSSPDTQIGTASNLVDFNSAYSLEATFANESSSSEKVNEKSIIKTIPIALYDQLIYTEEKDKTSGITTTIYAYFVSSEDLSDEDEHKNNFRVQLYNESLKKYEQIRQASSIKKLSAQNDKSHFYVVTFESNLNKASLYNIEHFIYKDQKIELSEYKNARVDKKQFTTPGKKAWLTNFSQVGSYQDEAANVIIQFDEKDEYLWRNKHKIELEITEKLDQTPTQGAAAGAGPAGGQAQSPQTTKFTFIPDGPISRVTIDNKTSKDQTQASLAPNKTYEITKFTIKEAEQSTSQGSSLSNSNSNLKIKTVDAQNQGSPIELGQNKMEVAKFNSTEVENSPENQTIPFFETKAQFEYTEKINFIQDDDKDADGRSATLEFHFNKHFLQIPESFATITIAPAATSAPANSSPTPPTPVASPTADSSDKKEISFISESKYDPKTGKITFKLNNLDRYHTYKIKNFEIAGVKIDNLKTSTNLKFTPVVQKIFLSDIEVEGLKTGTEKSSTPTTIATAPVEAAVPSSTSSSDADHDPAAKELAPTKEDGSKVFGTVSLYFDNDNSFLEGAKFEVKIKNKNDNSEIATISDLEVTTDSVKKATPYKVEIDLDTKAQGKIQPGTKIGFEFKLKEVSKKTDLKGANPEDIVIAVPERQYNLEYAPKLESEIVIPPVIESFVVSELKDTSAKLKIKLKGDPANFDRIVNNPIVLSIQPDPKQKTKSKIPISLITTSQVTTFKDPSKFEIEYDLENLIPNVEYKILKLQGQDLEIPFGEKDYKLKLENGTAGSTTTQTTDASQEVKTFKTPFTVLSPEKIILVQQPRVESTPQPRVPAKEYLPENLNLNLDPVSMWSLNNKQIRVKFKALGPDGRELKTGDNKDEKEYQFTVNYKKDQKALVAELKNKEVTDDKDENLYPSTTYKISQIQTVEVDSANQLTLSLDQPSPAPTPGTDASGVVARSNNLQFTTQLTQPPLVQAGITNFYNHSGKEDTFEQTIYFAFDDPYFAIDESSIKDWKLILQGVTDKSKNNIPTDSASWEEVAKYEPGAIGSKVELYNPRELIGPPTEYSENPELQRLLIQKDILEQKIKIIENDIRNFETQDEKRIELLKKLATTSFQAEYKQQLIGEGIEIKKAITKQKQELEGQKNSLDGIKSLVDYHQELNRLNNDTADNPYRRYFAFSLKGDASWLKYYKMRVAIQYKYFKDNDNRKDSTQSKFIGQLSTNQTSNTNTTSQSSILKFELADFAKYTNRILLKKSEIKPLNQIGAYVEMEFEDPKNLLAPLKDQFTNANFKSDSDINKWVELSSNIRFDIQKGVIQNPGSANNHSTYKVDATNDDGTLWSLTKNQWTADNSSSYNLDFDVKVYDYDLKNPFASLLDNPNSKYVDLVNRIPKIVYPKTTLKENHIRNKFYTLRLAKFDVNDSNNTVKVGLIITYHHTSIDNFSKKIISIYPKVLSSLLTSSDDVKNFKPLVPTFSDKINLTFMTSPIIQKEDPYWGNFWANPSGNVWHGSEIRQYDRNSQRGPIINAFGRSLFQKMNTNFEKAGSNNLNYSKTFFIGPTGPVKSLASGQNNSNLSMAERNLANQIYGTRYANKNMNIWLNELFAKQTQLPFGIKSATYDQPGKSLRIEFNNPQNRIASGVKLQEIMPTVSYATFVDQSGKIYLFGNKNGLPIKLQDDINIDSAKKLTLDINLSPANWSEHELPEAGTNLNFMGLLVFPYLPPDFTQNRFLRGDVGADTYRQNQQYKNHSLNNGKDHKYLLPIKGYDGLQVDAQNPYFVPWVSHKDAWIRITY</sequence>
<keyword evidence="1" id="KW-0175">Coiled coil</keyword>
<feature type="compositionally biased region" description="Low complexity" evidence="2">
    <location>
        <begin position="2481"/>
        <end position="2503"/>
    </location>
</feature>
<feature type="compositionally biased region" description="Basic and acidic residues" evidence="2">
    <location>
        <begin position="2683"/>
        <end position="2692"/>
    </location>
</feature>
<comment type="caution">
    <text evidence="5">The sequence shown here is derived from an EMBL/GenBank/DDBJ whole genome shotgun (WGS) entry which is preliminary data.</text>
</comment>
<feature type="region of interest" description="Disordered" evidence="2">
    <location>
        <begin position="2662"/>
        <end position="2692"/>
    </location>
</feature>
<dbReference type="RefSeq" id="WP_318052822.1">
    <property type="nucleotide sequence ID" value="NZ_JAWPFC010000010.1"/>
</dbReference>
<feature type="compositionally biased region" description="Polar residues" evidence="2">
    <location>
        <begin position="2518"/>
        <end position="2530"/>
    </location>
</feature>
<gene>
    <name evidence="5" type="ORF">R7U35_03290</name>
</gene>
<evidence type="ECO:0000259" key="4">
    <source>
        <dbReference type="Pfam" id="PF07198"/>
    </source>
</evidence>
<keyword evidence="3" id="KW-0472">Membrane</keyword>
<reference evidence="5" key="1">
    <citation type="submission" date="2023-10" db="EMBL/GenBank/DDBJ databases">
        <title>Genome sequences of Mycoplasma ovipneumoniae isolated from goats.</title>
        <authorList>
            <person name="Spergser J."/>
        </authorList>
    </citation>
    <scope>NUCLEOTIDE SEQUENCE</scope>
    <source>
        <strain evidence="5">168</strain>
    </source>
</reference>
<organism evidence="5 6">
    <name type="scientific">Mesomycoplasma ovipneumoniae</name>
    <dbReference type="NCBI Taxonomy" id="29562"/>
    <lineage>
        <taxon>Bacteria</taxon>
        <taxon>Bacillati</taxon>
        <taxon>Mycoplasmatota</taxon>
        <taxon>Mycoplasmoidales</taxon>
        <taxon>Metamycoplasmataceae</taxon>
        <taxon>Mesomycoplasma</taxon>
    </lineage>
</organism>
<evidence type="ECO:0000313" key="6">
    <source>
        <dbReference type="Proteomes" id="UP001286563"/>
    </source>
</evidence>
<dbReference type="Proteomes" id="UP001286563">
    <property type="component" value="Unassembled WGS sequence"/>
</dbReference>
<feature type="transmembrane region" description="Helical" evidence="3">
    <location>
        <begin position="21"/>
        <end position="43"/>
    </location>
</feature>
<evidence type="ECO:0000256" key="1">
    <source>
        <dbReference type="SAM" id="Coils"/>
    </source>
</evidence>
<dbReference type="Pfam" id="PF07198">
    <property type="entry name" value="DUF1410"/>
    <property type="match status" value="1"/>
</dbReference>
<feature type="compositionally biased region" description="Low complexity" evidence="2">
    <location>
        <begin position="1941"/>
        <end position="1958"/>
    </location>
</feature>
<protein>
    <submittedName>
        <fullName evidence="5">DUF1410 domain-containing protein</fullName>
    </submittedName>
</protein>
<dbReference type="InterPro" id="IPR009849">
    <property type="entry name" value="DUF1410"/>
</dbReference>
<proteinExistence type="predicted"/>
<name>A0AAJ2UDH9_9BACT</name>
<feature type="region of interest" description="Disordered" evidence="2">
    <location>
        <begin position="2481"/>
        <end position="2530"/>
    </location>
</feature>
<feature type="coiled-coil region" evidence="1">
    <location>
        <begin position="3327"/>
        <end position="3354"/>
    </location>
</feature>
<keyword evidence="3" id="KW-0812">Transmembrane</keyword>
<feature type="region of interest" description="Disordered" evidence="2">
    <location>
        <begin position="2775"/>
        <end position="2801"/>
    </location>
</feature>
<evidence type="ECO:0000313" key="5">
    <source>
        <dbReference type="EMBL" id="MDW2893708.1"/>
    </source>
</evidence>
<dbReference type="EMBL" id="JAWPFC010000010">
    <property type="protein sequence ID" value="MDW2893708.1"/>
    <property type="molecule type" value="Genomic_DNA"/>
</dbReference>
<feature type="domain" description="DUF1410" evidence="4">
    <location>
        <begin position="327"/>
        <end position="383"/>
    </location>
</feature>
<feature type="compositionally biased region" description="Basic and acidic residues" evidence="2">
    <location>
        <begin position="2787"/>
        <end position="2801"/>
    </location>
</feature>
<evidence type="ECO:0000256" key="3">
    <source>
        <dbReference type="SAM" id="Phobius"/>
    </source>
</evidence>
<accession>A0AAJ2UDH9</accession>